<reference evidence="2" key="1">
    <citation type="submission" date="2020-07" db="EMBL/GenBank/DDBJ databases">
        <title>Ethylene signaling mediates host invasion by parasitic plants.</title>
        <authorList>
            <person name="Yoshida S."/>
        </authorList>
    </citation>
    <scope>NUCLEOTIDE SEQUENCE</scope>
    <source>
        <strain evidence="2">Okayama</strain>
    </source>
</reference>
<dbReference type="AlphaFoldDB" id="A0A830BXY1"/>
<feature type="compositionally biased region" description="Basic and acidic residues" evidence="1">
    <location>
        <begin position="46"/>
        <end position="59"/>
    </location>
</feature>
<organism evidence="2 3">
    <name type="scientific">Phtheirospermum japonicum</name>
    <dbReference type="NCBI Taxonomy" id="374723"/>
    <lineage>
        <taxon>Eukaryota</taxon>
        <taxon>Viridiplantae</taxon>
        <taxon>Streptophyta</taxon>
        <taxon>Embryophyta</taxon>
        <taxon>Tracheophyta</taxon>
        <taxon>Spermatophyta</taxon>
        <taxon>Magnoliopsida</taxon>
        <taxon>eudicotyledons</taxon>
        <taxon>Gunneridae</taxon>
        <taxon>Pentapetalae</taxon>
        <taxon>asterids</taxon>
        <taxon>lamiids</taxon>
        <taxon>Lamiales</taxon>
        <taxon>Orobanchaceae</taxon>
        <taxon>Orobanchaceae incertae sedis</taxon>
        <taxon>Phtheirospermum</taxon>
    </lineage>
</organism>
<name>A0A830BXY1_9LAMI</name>
<protein>
    <submittedName>
        <fullName evidence="2">Putative germin-like protein 2-3</fullName>
    </submittedName>
</protein>
<dbReference type="EMBL" id="BMAC01000250">
    <property type="protein sequence ID" value="GFP91646.1"/>
    <property type="molecule type" value="Genomic_DNA"/>
</dbReference>
<evidence type="ECO:0000313" key="3">
    <source>
        <dbReference type="Proteomes" id="UP000653305"/>
    </source>
</evidence>
<evidence type="ECO:0000313" key="2">
    <source>
        <dbReference type="EMBL" id="GFP91646.1"/>
    </source>
</evidence>
<dbReference type="Proteomes" id="UP000653305">
    <property type="component" value="Unassembled WGS sequence"/>
</dbReference>
<keyword evidence="3" id="KW-1185">Reference proteome</keyword>
<sequence length="93" mass="10647">MAVARFLRCRSHKPRFFSKSERAAMQGPRNSQSRRFLLQRVTSARQHVEPSRGRVDLSQRRLRPGAQHARPHPGPLRLSPPRFCPASLPLEGN</sequence>
<accession>A0A830BXY1</accession>
<comment type="caution">
    <text evidence="2">The sequence shown here is derived from an EMBL/GenBank/DDBJ whole genome shotgun (WGS) entry which is preliminary data.</text>
</comment>
<gene>
    <name evidence="2" type="ORF">PHJA_001308600</name>
</gene>
<evidence type="ECO:0000256" key="1">
    <source>
        <dbReference type="SAM" id="MobiDB-lite"/>
    </source>
</evidence>
<proteinExistence type="predicted"/>
<feature type="region of interest" description="Disordered" evidence="1">
    <location>
        <begin position="42"/>
        <end position="93"/>
    </location>
</feature>